<dbReference type="EMBL" id="SDAM02029606">
    <property type="protein sequence ID" value="KAH6755425.1"/>
    <property type="molecule type" value="Genomic_DNA"/>
</dbReference>
<evidence type="ECO:0000313" key="9">
    <source>
        <dbReference type="Proteomes" id="UP001190926"/>
    </source>
</evidence>
<dbReference type="GO" id="GO:0030154">
    <property type="term" value="P:cell differentiation"/>
    <property type="evidence" value="ECO:0007669"/>
    <property type="project" value="UniProtKB-KW"/>
</dbReference>
<reference evidence="8 9" key="1">
    <citation type="journal article" date="2021" name="Nat. Commun.">
        <title>Incipient diploidization of the medicinal plant Perilla within 10,000 years.</title>
        <authorList>
            <person name="Zhang Y."/>
            <person name="Shen Q."/>
            <person name="Leng L."/>
            <person name="Zhang D."/>
            <person name="Chen S."/>
            <person name="Shi Y."/>
            <person name="Ning Z."/>
            <person name="Chen S."/>
        </authorList>
    </citation>
    <scope>NUCLEOTIDE SEQUENCE [LARGE SCALE GENOMIC DNA]</scope>
    <source>
        <strain evidence="9">cv. PC099</strain>
    </source>
</reference>
<evidence type="ECO:0000313" key="8">
    <source>
        <dbReference type="EMBL" id="KAH6755425.1"/>
    </source>
</evidence>
<accession>A0AAD4NWW1</accession>
<feature type="region of interest" description="Disordered" evidence="7">
    <location>
        <begin position="1"/>
        <end position="23"/>
    </location>
</feature>
<keyword evidence="2 5" id="KW-0217">Developmental protein</keyword>
<dbReference type="InterPro" id="IPR012474">
    <property type="entry name" value="Frigida"/>
</dbReference>
<name>A0AAD4NWW1_PERFH</name>
<evidence type="ECO:0000256" key="4">
    <source>
        <dbReference type="ARBA" id="ARBA00023089"/>
    </source>
</evidence>
<dbReference type="AlphaFoldDB" id="A0AAD4NWW1"/>
<feature type="region of interest" description="Disordered" evidence="7">
    <location>
        <begin position="714"/>
        <end position="734"/>
    </location>
</feature>
<feature type="coiled-coil region" evidence="6">
    <location>
        <begin position="239"/>
        <end position="266"/>
    </location>
</feature>
<feature type="region of interest" description="Disordered" evidence="7">
    <location>
        <begin position="294"/>
        <end position="323"/>
    </location>
</feature>
<evidence type="ECO:0000256" key="5">
    <source>
        <dbReference type="RuleBase" id="RU364012"/>
    </source>
</evidence>
<feature type="compositionally biased region" description="Basic and acidic residues" evidence="7">
    <location>
        <begin position="314"/>
        <end position="323"/>
    </location>
</feature>
<keyword evidence="6" id="KW-0175">Coiled coil</keyword>
<proteinExistence type="inferred from homology"/>
<dbReference type="GO" id="GO:0009908">
    <property type="term" value="P:flower development"/>
    <property type="evidence" value="ECO:0007669"/>
    <property type="project" value="UniProtKB-KW"/>
</dbReference>
<comment type="similarity">
    <text evidence="1 5">Belongs to the Frigida family.</text>
</comment>
<protein>
    <recommendedName>
        <fullName evidence="5">FRIGIDA-like protein</fullName>
    </recommendedName>
</protein>
<keyword evidence="4 5" id="KW-0287">Flowering</keyword>
<feature type="compositionally biased region" description="Polar residues" evidence="7">
    <location>
        <begin position="755"/>
        <end position="767"/>
    </location>
</feature>
<gene>
    <name evidence="8" type="ORF">C2S53_013466</name>
</gene>
<evidence type="ECO:0000256" key="1">
    <source>
        <dbReference type="ARBA" id="ARBA00008956"/>
    </source>
</evidence>
<feature type="compositionally biased region" description="Basic and acidic residues" evidence="7">
    <location>
        <begin position="294"/>
        <end position="305"/>
    </location>
</feature>
<evidence type="ECO:0000256" key="2">
    <source>
        <dbReference type="ARBA" id="ARBA00022473"/>
    </source>
</evidence>
<evidence type="ECO:0000256" key="3">
    <source>
        <dbReference type="ARBA" id="ARBA00022782"/>
    </source>
</evidence>
<keyword evidence="9" id="KW-1185">Reference proteome</keyword>
<keyword evidence="3 5" id="KW-0221">Differentiation</keyword>
<comment type="caution">
    <text evidence="8">The sequence shown here is derived from an EMBL/GenBank/DDBJ whole genome shotgun (WGS) entry which is preliminary data.</text>
</comment>
<dbReference type="Pfam" id="PF07899">
    <property type="entry name" value="Frigida"/>
    <property type="match status" value="2"/>
</dbReference>
<organism evidence="8 9">
    <name type="scientific">Perilla frutescens var. hirtella</name>
    <name type="common">Perilla citriodora</name>
    <name type="synonym">Perilla setoyensis</name>
    <dbReference type="NCBI Taxonomy" id="608512"/>
    <lineage>
        <taxon>Eukaryota</taxon>
        <taxon>Viridiplantae</taxon>
        <taxon>Streptophyta</taxon>
        <taxon>Embryophyta</taxon>
        <taxon>Tracheophyta</taxon>
        <taxon>Spermatophyta</taxon>
        <taxon>Magnoliopsida</taxon>
        <taxon>eudicotyledons</taxon>
        <taxon>Gunneridae</taxon>
        <taxon>Pentapetalae</taxon>
        <taxon>asterids</taxon>
        <taxon>lamiids</taxon>
        <taxon>Lamiales</taxon>
        <taxon>Lamiaceae</taxon>
        <taxon>Nepetoideae</taxon>
        <taxon>Elsholtzieae</taxon>
        <taxon>Perilla</taxon>
    </lineage>
</organism>
<sequence>MAAAEQLLSALRRTPPKGGGTPSAIHDLVQEWKGMGDKMLNSLMDSFSDIESREENVRVVGELLETRLRDLEERESEFKVLKEGKSEELRLREEKLDEQLKLVHEHIESLETSQGEVEVLRVKNCEKLKEIEKRERELDGVNTWLLEKRLSGFEKREKELEALYDGKFKELSLKEELLVKEKEEFVEEVKFTNEKLKEKQKLGCGLIERLEMALDMLGGMKVLMDEKFKEIESRETMAHESLTSRLNEANLIRESLEKRFKELEDIEKGIVFSQDKTRLGLNEGQLVTVGRDNDMVNSREEEVTQRQKLGPQRLENKPEEKEQELGLKHGILVSCKKEHSYEERDLEEGECSEKSLSSVRESPQNYIKENLALGKLDQPQRHVIGSDAGLVADKGQQACRLGEVALKQSMLTDTTSARVTIKQEKSVDLRVAQQKDQEALEMLINDPKKDLESIDNEIYKILLLSSDPAKVVLDVVDGFHALRSEKLDTECRVKRATILLLDQLTKMSPKIQPCVIEAAIKLALEWKSKMSTTAENPMEILGFLRLLAAYNLSSHFDKNELFSFLKLAAQHKQAPDLCHALGLTEKIPGIILSPVVLQFCYMNMARLIQKLINEKQYLLASTYISEYQLQHKFPQAGILNYYVTHSKLSANAKCRSERNSPEAQDKAIASELADLCIAIEHIVKYGLESDYSTNALTARIKQLEVNRESLRHGRPIPTTAAADGSQRCGRGNRRKERRRALRAERQSAAVLTPQITGHGSNSWSSPGWSEMPPAEAAPPGFPYQWGCVNLVPMPQHMAVSPYKRRKTKAWYNGQQQFGN</sequence>
<feature type="region of interest" description="Disordered" evidence="7">
    <location>
        <begin position="755"/>
        <end position="775"/>
    </location>
</feature>
<evidence type="ECO:0000256" key="7">
    <source>
        <dbReference type="SAM" id="MobiDB-lite"/>
    </source>
</evidence>
<dbReference type="Proteomes" id="UP001190926">
    <property type="component" value="Unassembled WGS sequence"/>
</dbReference>
<dbReference type="PANTHER" id="PTHR31791">
    <property type="entry name" value="FRIGIDA-LIKE PROTEIN 3-RELATED"/>
    <property type="match status" value="1"/>
</dbReference>
<dbReference type="PANTHER" id="PTHR31791:SF47">
    <property type="entry name" value="INACTIVE FRIGIDA-LIKE PROTEIN 2"/>
    <property type="match status" value="1"/>
</dbReference>
<evidence type="ECO:0000256" key="6">
    <source>
        <dbReference type="SAM" id="Coils"/>
    </source>
</evidence>